<dbReference type="Proteomes" id="UP001605036">
    <property type="component" value="Unassembled WGS sequence"/>
</dbReference>
<evidence type="ECO:0000313" key="1">
    <source>
        <dbReference type="EMBL" id="KAL2650507.1"/>
    </source>
</evidence>
<proteinExistence type="predicted"/>
<accession>A0ABD1ZGF0</accession>
<reference evidence="1 2" key="1">
    <citation type="submission" date="2024-09" db="EMBL/GenBank/DDBJ databases">
        <title>Chromosome-scale assembly of Riccia fluitans.</title>
        <authorList>
            <person name="Paukszto L."/>
            <person name="Sawicki J."/>
            <person name="Karawczyk K."/>
            <person name="Piernik-Szablinska J."/>
            <person name="Szczecinska M."/>
            <person name="Mazdziarz M."/>
        </authorList>
    </citation>
    <scope>NUCLEOTIDE SEQUENCE [LARGE SCALE GENOMIC DNA]</scope>
    <source>
        <strain evidence="1">Rf_01</strain>
        <tissue evidence="1">Aerial parts of the thallus</tissue>
    </source>
</reference>
<organism evidence="1 2">
    <name type="scientific">Riccia fluitans</name>
    <dbReference type="NCBI Taxonomy" id="41844"/>
    <lineage>
        <taxon>Eukaryota</taxon>
        <taxon>Viridiplantae</taxon>
        <taxon>Streptophyta</taxon>
        <taxon>Embryophyta</taxon>
        <taxon>Marchantiophyta</taxon>
        <taxon>Marchantiopsida</taxon>
        <taxon>Marchantiidae</taxon>
        <taxon>Marchantiales</taxon>
        <taxon>Ricciaceae</taxon>
        <taxon>Riccia</taxon>
    </lineage>
</organism>
<name>A0ABD1ZGF0_9MARC</name>
<comment type="caution">
    <text evidence="1">The sequence shown here is derived from an EMBL/GenBank/DDBJ whole genome shotgun (WGS) entry which is preliminary data.</text>
</comment>
<gene>
    <name evidence="1" type="ORF">R1flu_018635</name>
</gene>
<sequence>MFTVWRTCFWGTVEGLPTTIRPQGETELYSSCCTSISVMTVIYLEQQSRNDLELRLLLLVRESDRIGHKAERDASCQGDENIELQAAVKRKLRAKEAEQIE</sequence>
<dbReference type="EMBL" id="JBHFFA010000001">
    <property type="protein sequence ID" value="KAL2650507.1"/>
    <property type="molecule type" value="Genomic_DNA"/>
</dbReference>
<evidence type="ECO:0000313" key="2">
    <source>
        <dbReference type="Proteomes" id="UP001605036"/>
    </source>
</evidence>
<dbReference type="AlphaFoldDB" id="A0ABD1ZGF0"/>
<protein>
    <submittedName>
        <fullName evidence="1">Uncharacterized protein</fullName>
    </submittedName>
</protein>
<keyword evidence="2" id="KW-1185">Reference proteome</keyword>